<feature type="region of interest" description="Disordered" evidence="5">
    <location>
        <begin position="428"/>
        <end position="516"/>
    </location>
</feature>
<dbReference type="GO" id="GO:0005794">
    <property type="term" value="C:Golgi apparatus"/>
    <property type="evidence" value="ECO:0007669"/>
    <property type="project" value="UniProtKB-SubCell"/>
</dbReference>
<proteinExistence type="predicted"/>
<evidence type="ECO:0000259" key="6">
    <source>
        <dbReference type="PROSITE" id="PS50913"/>
    </source>
</evidence>
<feature type="compositionally biased region" description="Polar residues" evidence="5">
    <location>
        <begin position="441"/>
        <end position="467"/>
    </location>
</feature>
<dbReference type="GO" id="GO:0007030">
    <property type="term" value="P:Golgi organization"/>
    <property type="evidence" value="ECO:0007669"/>
    <property type="project" value="TreeGrafter"/>
</dbReference>
<keyword evidence="2" id="KW-0333">Golgi apparatus</keyword>
<dbReference type="GO" id="GO:0031267">
    <property type="term" value="F:small GTPase binding"/>
    <property type="evidence" value="ECO:0007669"/>
    <property type="project" value="TreeGrafter"/>
</dbReference>
<dbReference type="InterPro" id="IPR000237">
    <property type="entry name" value="GRIP_dom"/>
</dbReference>
<organism evidence="7 8">
    <name type="scientific">Meripilus lineatus</name>
    <dbReference type="NCBI Taxonomy" id="2056292"/>
    <lineage>
        <taxon>Eukaryota</taxon>
        <taxon>Fungi</taxon>
        <taxon>Dikarya</taxon>
        <taxon>Basidiomycota</taxon>
        <taxon>Agaricomycotina</taxon>
        <taxon>Agaricomycetes</taxon>
        <taxon>Polyporales</taxon>
        <taxon>Meripilaceae</taxon>
        <taxon>Meripilus</taxon>
    </lineage>
</organism>
<evidence type="ECO:0000256" key="2">
    <source>
        <dbReference type="ARBA" id="ARBA00023034"/>
    </source>
</evidence>
<feature type="region of interest" description="Disordered" evidence="5">
    <location>
        <begin position="1"/>
        <end position="48"/>
    </location>
</feature>
<dbReference type="AlphaFoldDB" id="A0AAD5YHW0"/>
<accession>A0AAD5YHW0</accession>
<protein>
    <recommendedName>
        <fullName evidence="6">GRIP domain-containing protein</fullName>
    </recommendedName>
</protein>
<feature type="domain" description="GRIP" evidence="6">
    <location>
        <begin position="325"/>
        <end position="376"/>
    </location>
</feature>
<evidence type="ECO:0000313" key="8">
    <source>
        <dbReference type="Proteomes" id="UP001212997"/>
    </source>
</evidence>
<dbReference type="Pfam" id="PF10375">
    <property type="entry name" value="GRAB"/>
    <property type="match status" value="1"/>
</dbReference>
<keyword evidence="8" id="KW-1185">Reference proteome</keyword>
<feature type="compositionally biased region" description="Polar residues" evidence="5">
    <location>
        <begin position="386"/>
        <end position="402"/>
    </location>
</feature>
<gene>
    <name evidence="7" type="ORF">NLI96_g6723</name>
</gene>
<comment type="caution">
    <text evidence="7">The sequence shown here is derived from an EMBL/GenBank/DDBJ whole genome shotgun (WGS) entry which is preliminary data.</text>
</comment>
<feature type="compositionally biased region" description="Polar residues" evidence="5">
    <location>
        <begin position="476"/>
        <end position="494"/>
    </location>
</feature>
<name>A0AAD5YHW0_9APHY</name>
<evidence type="ECO:0000256" key="4">
    <source>
        <dbReference type="SAM" id="Coils"/>
    </source>
</evidence>
<evidence type="ECO:0000313" key="7">
    <source>
        <dbReference type="EMBL" id="KAJ3482813.1"/>
    </source>
</evidence>
<dbReference type="InterPro" id="IPR019459">
    <property type="entry name" value="GRAB"/>
</dbReference>
<dbReference type="GO" id="GO:0006888">
    <property type="term" value="P:endoplasmic reticulum to Golgi vesicle-mediated transport"/>
    <property type="evidence" value="ECO:0007669"/>
    <property type="project" value="TreeGrafter"/>
</dbReference>
<comment type="subcellular location">
    <subcellularLocation>
        <location evidence="1">Golgi apparatus</location>
    </subcellularLocation>
</comment>
<feature type="coiled-coil region" evidence="4">
    <location>
        <begin position="53"/>
        <end position="211"/>
    </location>
</feature>
<reference evidence="7" key="1">
    <citation type="submission" date="2022-07" db="EMBL/GenBank/DDBJ databases">
        <title>Genome Sequence of Physisporinus lineatus.</title>
        <authorList>
            <person name="Buettner E."/>
        </authorList>
    </citation>
    <scope>NUCLEOTIDE SEQUENCE</scope>
    <source>
        <strain evidence="7">VT162</strain>
    </source>
</reference>
<keyword evidence="3 4" id="KW-0175">Coiled coil</keyword>
<evidence type="ECO:0000256" key="5">
    <source>
        <dbReference type="SAM" id="MobiDB-lite"/>
    </source>
</evidence>
<evidence type="ECO:0000256" key="3">
    <source>
        <dbReference type="ARBA" id="ARBA00023054"/>
    </source>
</evidence>
<feature type="coiled-coil region" evidence="4">
    <location>
        <begin position="248"/>
        <end position="306"/>
    </location>
</feature>
<dbReference type="Proteomes" id="UP001212997">
    <property type="component" value="Unassembled WGS sequence"/>
</dbReference>
<dbReference type="PANTHER" id="PTHR18921:SF2">
    <property type="entry name" value="THYROID RECEPTOR-INTERACTING PROTEIN 11"/>
    <property type="match status" value="1"/>
</dbReference>
<dbReference type="PROSITE" id="PS50913">
    <property type="entry name" value="GRIP"/>
    <property type="match status" value="1"/>
</dbReference>
<dbReference type="EMBL" id="JANAWD010000255">
    <property type="protein sequence ID" value="KAJ3482813.1"/>
    <property type="molecule type" value="Genomic_DNA"/>
</dbReference>
<sequence>MATTAAHLISNHVPNGARQSFDSERVNTPPPTNGLNGTTNGQAHEDLEGLDPIQRLQRELERTKEEKDTLAAQYRNLLAKLQTMRTTLGNKLKQDAEELDRQEQLVQQLTVQNEDLVATIETLKTEVLASNEEAERASKELEAMRNRAMQESAQEAFHRERELREVQSELEQCRIDRDEWEQKALQERILADEAKTNLEVLRRDLEIEREAREHEHHELLIEREKASNLQSVLEDFQAAKDHELKQAMKEHEAQFEQITQSLAEFKHRALTAELAMEDSSNSSSRTQELEKEVKEKNLLIGKLRHEGVILNEHLMEALRRLRRSSSDTNVDRRLVTNVLLSFLTTPRADSKRFEMLSLLATILSWNDDEREKAGLQRKGGLITPSTGLSIFGRSNSPTTTKNPDLHKTDETESFSRLWVEFLLTEAASGDNTSPPAPKSPHLNNSLPGSPTRTSTHTPSQQRLSPNSLKAGKRLPSFTSVAMASSPNLTLQTPSRKGKERASDVGSMSGRSTESAS</sequence>
<dbReference type="PANTHER" id="PTHR18921">
    <property type="entry name" value="MYOSIN HEAVY CHAIN - RELATED"/>
    <property type="match status" value="1"/>
</dbReference>
<feature type="region of interest" description="Disordered" evidence="5">
    <location>
        <begin position="386"/>
        <end position="409"/>
    </location>
</feature>
<evidence type="ECO:0000256" key="1">
    <source>
        <dbReference type="ARBA" id="ARBA00004555"/>
    </source>
</evidence>